<accession>A0ABW4B9A4</accession>
<evidence type="ECO:0000256" key="8">
    <source>
        <dbReference type="SAM" id="Phobius"/>
    </source>
</evidence>
<keyword evidence="6 8" id="KW-1133">Transmembrane helix</keyword>
<protein>
    <submittedName>
        <fullName evidence="9">1,4-dihydroxy-2-naphthoate polyprenyltransferase</fullName>
        <ecNumber evidence="9">2.5.1.74</ecNumber>
    </submittedName>
</protein>
<comment type="caution">
    <text evidence="9">The sequence shown here is derived from an EMBL/GenBank/DDBJ whole genome shotgun (WGS) entry which is preliminary data.</text>
</comment>
<feature type="transmembrane region" description="Helical" evidence="8">
    <location>
        <begin position="144"/>
        <end position="163"/>
    </location>
</feature>
<dbReference type="PANTHER" id="PTHR13929:SF0">
    <property type="entry name" value="UBIA PRENYLTRANSFERASE DOMAIN-CONTAINING PROTEIN 1"/>
    <property type="match status" value="1"/>
</dbReference>
<evidence type="ECO:0000256" key="7">
    <source>
        <dbReference type="ARBA" id="ARBA00023136"/>
    </source>
</evidence>
<evidence type="ECO:0000256" key="2">
    <source>
        <dbReference type="ARBA" id="ARBA00004863"/>
    </source>
</evidence>
<dbReference type="EMBL" id="JBHTMO010000024">
    <property type="protein sequence ID" value="MFD1393484.1"/>
    <property type="molecule type" value="Genomic_DNA"/>
</dbReference>
<evidence type="ECO:0000313" key="10">
    <source>
        <dbReference type="Proteomes" id="UP001597249"/>
    </source>
</evidence>
<keyword evidence="3" id="KW-0474">Menaquinone biosynthesis</keyword>
<proteinExistence type="predicted"/>
<comment type="subcellular location">
    <subcellularLocation>
        <location evidence="1">Membrane</location>
        <topology evidence="1">Multi-pass membrane protein</topology>
    </subcellularLocation>
</comment>
<name>A0ABW4B9A4_9LACO</name>
<evidence type="ECO:0000256" key="6">
    <source>
        <dbReference type="ARBA" id="ARBA00022989"/>
    </source>
</evidence>
<reference evidence="10" key="1">
    <citation type="journal article" date="2019" name="Int. J. Syst. Evol. Microbiol.">
        <title>The Global Catalogue of Microorganisms (GCM) 10K type strain sequencing project: providing services to taxonomists for standard genome sequencing and annotation.</title>
        <authorList>
            <consortium name="The Broad Institute Genomics Platform"/>
            <consortium name="The Broad Institute Genome Sequencing Center for Infectious Disease"/>
            <person name="Wu L."/>
            <person name="Ma J."/>
        </authorList>
    </citation>
    <scope>NUCLEOTIDE SEQUENCE [LARGE SCALE GENOMIC DNA]</scope>
    <source>
        <strain evidence="10">CCM 8911</strain>
    </source>
</reference>
<feature type="transmembrane region" description="Helical" evidence="8">
    <location>
        <begin position="38"/>
        <end position="58"/>
    </location>
</feature>
<evidence type="ECO:0000256" key="1">
    <source>
        <dbReference type="ARBA" id="ARBA00004141"/>
    </source>
</evidence>
<feature type="transmembrane region" description="Helical" evidence="8">
    <location>
        <begin position="256"/>
        <end position="272"/>
    </location>
</feature>
<gene>
    <name evidence="9" type="ORF">ACFQ3L_07865</name>
</gene>
<keyword evidence="5 8" id="KW-0812">Transmembrane</keyword>
<keyword evidence="10" id="KW-1185">Reference proteome</keyword>
<dbReference type="InterPro" id="IPR044878">
    <property type="entry name" value="UbiA_sf"/>
</dbReference>
<dbReference type="Pfam" id="PF01040">
    <property type="entry name" value="UbiA"/>
    <property type="match status" value="1"/>
</dbReference>
<feature type="transmembrane region" description="Helical" evidence="8">
    <location>
        <begin position="88"/>
        <end position="107"/>
    </location>
</feature>
<dbReference type="Proteomes" id="UP001597249">
    <property type="component" value="Unassembled WGS sequence"/>
</dbReference>
<dbReference type="RefSeq" id="WP_125584690.1">
    <property type="nucleotide sequence ID" value="NZ_JBHTMO010000024.1"/>
</dbReference>
<dbReference type="PANTHER" id="PTHR13929">
    <property type="entry name" value="1,4-DIHYDROXY-2-NAPHTHOATE OCTAPRENYLTRANSFERASE"/>
    <property type="match status" value="1"/>
</dbReference>
<dbReference type="EC" id="2.5.1.74" evidence="9"/>
<dbReference type="GO" id="GO:0046428">
    <property type="term" value="F:1,4-dihydroxy-2-naphthoate polyprenyltransferase activity"/>
    <property type="evidence" value="ECO:0007669"/>
    <property type="project" value="UniProtKB-EC"/>
</dbReference>
<comment type="pathway">
    <text evidence="2">Quinol/quinone metabolism; menaquinone biosynthesis.</text>
</comment>
<dbReference type="InterPro" id="IPR000537">
    <property type="entry name" value="UbiA_prenyltransferase"/>
</dbReference>
<feature type="transmembrane region" description="Helical" evidence="8">
    <location>
        <begin position="186"/>
        <end position="211"/>
    </location>
</feature>
<evidence type="ECO:0000256" key="4">
    <source>
        <dbReference type="ARBA" id="ARBA00022679"/>
    </source>
</evidence>
<dbReference type="CDD" id="cd13962">
    <property type="entry name" value="PT_UbiA_UBIAD1"/>
    <property type="match status" value="1"/>
</dbReference>
<keyword evidence="7 8" id="KW-0472">Membrane</keyword>
<keyword evidence="4 9" id="KW-0808">Transferase</keyword>
<dbReference type="InterPro" id="IPR026046">
    <property type="entry name" value="UBIAD1"/>
</dbReference>
<feature type="transmembrane region" description="Helical" evidence="8">
    <location>
        <begin position="12"/>
        <end position="32"/>
    </location>
</feature>
<dbReference type="Gene3D" id="1.10.357.140">
    <property type="entry name" value="UbiA prenyltransferase"/>
    <property type="match status" value="1"/>
</dbReference>
<feature type="transmembrane region" description="Helical" evidence="8">
    <location>
        <begin position="292"/>
        <end position="312"/>
    </location>
</feature>
<evidence type="ECO:0000313" key="9">
    <source>
        <dbReference type="EMBL" id="MFD1393484.1"/>
    </source>
</evidence>
<evidence type="ECO:0000256" key="3">
    <source>
        <dbReference type="ARBA" id="ARBA00022428"/>
    </source>
</evidence>
<sequence>MSVRVFLKLVEARTKLASILPFGVGVGFALVYFHQVNWLNTGLFFVAMLLFDMMTTALNNLMDYQKAKDETYRRTVNIIGQAQLPLKLVRGVVVGLLAVATVLGLLLSSRTDWLLLVIGVACFGIGIFYTFGPLPLSRLPLGEVFSGVTMGLGIPFIAAYVNVDSSKLLDLRLAWPSLSLTGDWRALLALGLVCVTPMATIANVMLANNMSDVAEDQRNHRVTLPMYLGEKYAAWLYTFLALCGFGAELVAVGLRLLPWPLLVALVPLPLVWRQTSDFTARPDKQATFGLSLKTLVAANLALIVSLVASLGVGR</sequence>
<evidence type="ECO:0000256" key="5">
    <source>
        <dbReference type="ARBA" id="ARBA00022692"/>
    </source>
</evidence>
<dbReference type="NCBIfam" id="NF004752">
    <property type="entry name" value="PRK06080.1-4"/>
    <property type="match status" value="1"/>
</dbReference>
<organism evidence="9 10">
    <name type="scientific">Lacticaseibacillus jixianensis</name>
    <dbReference type="NCBI Taxonomy" id="2486012"/>
    <lineage>
        <taxon>Bacteria</taxon>
        <taxon>Bacillati</taxon>
        <taxon>Bacillota</taxon>
        <taxon>Bacilli</taxon>
        <taxon>Lactobacillales</taxon>
        <taxon>Lactobacillaceae</taxon>
        <taxon>Lacticaseibacillus</taxon>
    </lineage>
</organism>
<feature type="transmembrane region" description="Helical" evidence="8">
    <location>
        <begin position="113"/>
        <end position="132"/>
    </location>
</feature>
<feature type="transmembrane region" description="Helical" evidence="8">
    <location>
        <begin position="232"/>
        <end position="250"/>
    </location>
</feature>